<proteinExistence type="predicted"/>
<dbReference type="EMBL" id="FO117623">
    <property type="protein sequence ID" value="CCG05015.1"/>
    <property type="molecule type" value="Genomic_DNA"/>
</dbReference>
<accession>H6RLT6</accession>
<gene>
    <name evidence="3" type="ordered locus">BLASA_4189</name>
</gene>
<sequence length="22" mass="2520">MSGHERIRADPAFHPWAQTIAK</sequence>
<reference evidence="3 4" key="1">
    <citation type="journal article" date="2012" name="J. Bacteriol.">
        <title>Genome Sequence of Blastococcus saxobsidens DD2, a Stone-Inhabiting Bacterium.</title>
        <authorList>
            <person name="Chouaia B."/>
            <person name="Crotti E."/>
            <person name="Brusetti L."/>
            <person name="Daffonchio D."/>
            <person name="Essoussi I."/>
            <person name="Nouioui I."/>
            <person name="Sbissi I."/>
            <person name="Ghodhbane-Gtari F."/>
            <person name="Gtari M."/>
            <person name="Vacherie B."/>
            <person name="Barbe V."/>
            <person name="Medigue C."/>
            <person name="Gury J."/>
            <person name="Pujic P."/>
            <person name="Normand P."/>
        </authorList>
    </citation>
    <scope>NUCLEOTIDE SEQUENCE [LARGE SCALE GENOMIC DNA]</scope>
    <source>
        <strain evidence="3 4">DD2</strain>
    </source>
</reference>
<feature type="region of interest" description="Disordered" evidence="1">
    <location>
        <begin position="1"/>
        <end position="22"/>
    </location>
</feature>
<keyword evidence="4" id="KW-1185">Reference proteome</keyword>
<protein>
    <recommendedName>
        <fullName evidence="2">Biopterin-dependent aromatic amino acid hydroxylase family profile domain-containing protein</fullName>
    </recommendedName>
</protein>
<organism evidence="3 4">
    <name type="scientific">Blastococcus saxobsidens (strain DD2)</name>
    <dbReference type="NCBI Taxonomy" id="1146883"/>
    <lineage>
        <taxon>Bacteria</taxon>
        <taxon>Bacillati</taxon>
        <taxon>Actinomycetota</taxon>
        <taxon>Actinomycetes</taxon>
        <taxon>Geodermatophilales</taxon>
        <taxon>Geodermatophilaceae</taxon>
        <taxon>Blastococcus</taxon>
    </lineage>
</organism>
<feature type="compositionally biased region" description="Basic and acidic residues" evidence="1">
    <location>
        <begin position="1"/>
        <end position="11"/>
    </location>
</feature>
<name>H6RLT6_BLASD</name>
<dbReference type="AlphaFoldDB" id="H6RLT6"/>
<evidence type="ECO:0000313" key="4">
    <source>
        <dbReference type="Proteomes" id="UP000007517"/>
    </source>
</evidence>
<evidence type="ECO:0000259" key="2">
    <source>
        <dbReference type="PROSITE" id="PS51410"/>
    </source>
</evidence>
<evidence type="ECO:0000256" key="1">
    <source>
        <dbReference type="SAM" id="MobiDB-lite"/>
    </source>
</evidence>
<evidence type="ECO:0000313" key="3">
    <source>
        <dbReference type="EMBL" id="CCG05015.1"/>
    </source>
</evidence>
<reference evidence="4" key="2">
    <citation type="submission" date="2012-02" db="EMBL/GenBank/DDBJ databases">
        <title>Complete genome sequence of Blastococcus saxobsidens strain DD2.</title>
        <authorList>
            <person name="Genoscope."/>
        </authorList>
    </citation>
    <scope>NUCLEOTIDE SEQUENCE [LARGE SCALE GENOMIC DNA]</scope>
    <source>
        <strain evidence="4">DD2</strain>
    </source>
</reference>
<dbReference type="InterPro" id="IPR019774">
    <property type="entry name" value="Aromatic-AA_hydroxylase_C"/>
</dbReference>
<dbReference type="Proteomes" id="UP000007517">
    <property type="component" value="Chromosome"/>
</dbReference>
<dbReference type="PROSITE" id="PS51410">
    <property type="entry name" value="BH4_AAA_HYDROXYL_2"/>
    <property type="match status" value="1"/>
</dbReference>
<dbReference type="HOGENOM" id="CLU_3424618_0_0_11"/>
<dbReference type="GO" id="GO:0016714">
    <property type="term" value="F:oxidoreductase activity, acting on paired donors, with incorporation or reduction of molecular oxygen, reduced pteridine as one donor, and incorporation of one atom of oxygen"/>
    <property type="evidence" value="ECO:0007669"/>
    <property type="project" value="InterPro"/>
</dbReference>
<dbReference type="STRING" id="1146883.BLASA_4189"/>
<feature type="domain" description="Biopterin-dependent aromatic amino acid hydroxylase family profile" evidence="2">
    <location>
        <begin position="1"/>
        <end position="22"/>
    </location>
</feature>
<dbReference type="KEGG" id="bsd:BLASA_4189"/>